<feature type="compositionally biased region" description="Basic residues" evidence="11">
    <location>
        <begin position="739"/>
        <end position="748"/>
    </location>
</feature>
<feature type="region of interest" description="Disordered" evidence="11">
    <location>
        <begin position="985"/>
        <end position="1016"/>
    </location>
</feature>
<feature type="compositionally biased region" description="Low complexity" evidence="11">
    <location>
        <begin position="1818"/>
        <end position="1834"/>
    </location>
</feature>
<dbReference type="Proteomes" id="UP000544127">
    <property type="component" value="Unassembled WGS sequence"/>
</dbReference>
<evidence type="ECO:0000259" key="12">
    <source>
        <dbReference type="PROSITE" id="PS50067"/>
    </source>
</evidence>
<feature type="region of interest" description="Disordered" evidence="11">
    <location>
        <begin position="717"/>
        <end position="751"/>
    </location>
</feature>
<feature type="compositionally biased region" description="Low complexity" evidence="11">
    <location>
        <begin position="35"/>
        <end position="44"/>
    </location>
</feature>
<dbReference type="InterPro" id="IPR001752">
    <property type="entry name" value="Kinesin_motor_dom"/>
</dbReference>
<keyword evidence="14" id="KW-1185">Reference proteome</keyword>
<dbReference type="InterPro" id="IPR057090">
    <property type="entry name" value="HTH_KIF26A_B_1st"/>
</dbReference>
<dbReference type="GO" id="GO:0007018">
    <property type="term" value="P:microtubule-based movement"/>
    <property type="evidence" value="ECO:0007669"/>
    <property type="project" value="InterPro"/>
</dbReference>
<dbReference type="FunFam" id="3.40.850.10:FF:000015">
    <property type="entry name" value="Kinesin family member 26A"/>
    <property type="match status" value="1"/>
</dbReference>
<feature type="binding site" evidence="9">
    <location>
        <begin position="460"/>
        <end position="467"/>
    </location>
    <ligand>
        <name>ATP</name>
        <dbReference type="ChEBI" id="CHEBI:30616"/>
    </ligand>
</feature>
<comment type="subcellular location">
    <subcellularLocation>
        <location evidence="1">Cytoplasm</location>
        <location evidence="1">Cytoskeleton</location>
    </subcellularLocation>
</comment>
<evidence type="ECO:0000256" key="10">
    <source>
        <dbReference type="SAM" id="Coils"/>
    </source>
</evidence>
<feature type="compositionally biased region" description="Low complexity" evidence="11">
    <location>
        <begin position="1735"/>
        <end position="1746"/>
    </location>
</feature>
<dbReference type="GO" id="GO:0003777">
    <property type="term" value="F:microtubule motor activity"/>
    <property type="evidence" value="ECO:0007669"/>
    <property type="project" value="InterPro"/>
</dbReference>
<dbReference type="CDD" id="cd00106">
    <property type="entry name" value="KISc"/>
    <property type="match status" value="1"/>
</dbReference>
<evidence type="ECO:0000256" key="4">
    <source>
        <dbReference type="ARBA" id="ARBA00022701"/>
    </source>
</evidence>
<evidence type="ECO:0000256" key="3">
    <source>
        <dbReference type="ARBA" id="ARBA00022553"/>
    </source>
</evidence>
<dbReference type="Pfam" id="PF23081">
    <property type="entry name" value="HTH_KIF26A_B_1st"/>
    <property type="match status" value="1"/>
</dbReference>
<evidence type="ECO:0000256" key="11">
    <source>
        <dbReference type="SAM" id="MobiDB-lite"/>
    </source>
</evidence>
<dbReference type="PANTHER" id="PTHR21608:SF6">
    <property type="entry name" value="KINESIN-LIKE PROTEIN KIF26A"/>
    <property type="match status" value="1"/>
</dbReference>
<dbReference type="PANTHER" id="PTHR21608">
    <property type="entry name" value="KINESIN-LIKE PROTEIN CG14535"/>
    <property type="match status" value="1"/>
</dbReference>
<gene>
    <name evidence="13" type="primary">Kif26a</name>
    <name evidence="13" type="ORF">UPUEPO_R02556</name>
</gene>
<dbReference type="GO" id="GO:0005524">
    <property type="term" value="F:ATP binding"/>
    <property type="evidence" value="ECO:0007669"/>
    <property type="project" value="UniProtKB-UniRule"/>
</dbReference>
<dbReference type="EMBL" id="VZRI01013213">
    <property type="protein sequence ID" value="NWV00841.1"/>
    <property type="molecule type" value="Genomic_DNA"/>
</dbReference>
<dbReference type="GO" id="GO:0005874">
    <property type="term" value="C:microtubule"/>
    <property type="evidence" value="ECO:0007669"/>
    <property type="project" value="UniProtKB-KW"/>
</dbReference>
<dbReference type="PROSITE" id="PS50067">
    <property type="entry name" value="KINESIN_MOTOR_2"/>
    <property type="match status" value="1"/>
</dbReference>
<dbReference type="Pfam" id="PF00225">
    <property type="entry name" value="Kinesin"/>
    <property type="match status" value="1"/>
</dbReference>
<feature type="region of interest" description="Disordered" evidence="11">
    <location>
        <begin position="1578"/>
        <end position="1788"/>
    </location>
</feature>
<dbReference type="GO" id="GO:0048731">
    <property type="term" value="P:system development"/>
    <property type="evidence" value="ECO:0007669"/>
    <property type="project" value="UniProtKB-ARBA"/>
</dbReference>
<feature type="region of interest" description="Disordered" evidence="11">
    <location>
        <begin position="793"/>
        <end position="827"/>
    </location>
</feature>
<feature type="compositionally biased region" description="Polar residues" evidence="11">
    <location>
        <begin position="1581"/>
        <end position="1603"/>
    </location>
</feature>
<feature type="compositionally biased region" description="Polar residues" evidence="11">
    <location>
        <begin position="1771"/>
        <end position="1784"/>
    </location>
</feature>
<comment type="caution">
    <text evidence="13">The sequence shown here is derived from an EMBL/GenBank/DDBJ whole genome shotgun (WGS) entry which is preliminary data.</text>
</comment>
<feature type="compositionally biased region" description="Low complexity" evidence="11">
    <location>
        <begin position="1653"/>
        <end position="1669"/>
    </location>
</feature>
<feature type="region of interest" description="Disordered" evidence="11">
    <location>
        <begin position="1"/>
        <end position="45"/>
    </location>
</feature>
<keyword evidence="5 9" id="KW-0547">Nucleotide-binding</keyword>
<evidence type="ECO:0000256" key="9">
    <source>
        <dbReference type="PROSITE-ProRule" id="PRU00283"/>
    </source>
</evidence>
<keyword evidence="7 9" id="KW-0505">Motor protein</keyword>
<sequence>VAEGSAVRELSPRKGPPAPADKEQGRCASRPPPDGAGATAGAEPRPLERGWCRSCQALLAELRKQAVRLLAGGWQPNAPLDPRLSALIFDKLQVPDYLQKNRNEGESRCETCATHLNQLKQEAIQMMHTLNQTSYPETPDLPPSAGTVTSMVPRMVTLSSQRDLPLIAGQMGRQTGKSSLFSGAERKKGLGWSQGVGNFPNSSVQVTVAPSGLSGALSSVTIQAQQYLEGMWSISRVNSFLPQACLVNTAPESGRDGTRVQISSGQNNSDSVGASGSAASQSMVAPAGVSASTSAAASFFIRAAQKLNLSSKRKKYHPPLPHTHDFSVYATNFSGILQLCPPPAPPCLLRAVSKIKDNPGIGKVKVMVRICPSQGAHETSESMSFLKVDPRKKQITFYDPAACGPSNAGQRRGVVAVPKMFAFDAVFPQDASQAEVCSGTVAEVIQSVVNGADGCVFCFGHVKLGKSFTMIGKDNSTQSLGIIPCAISWLFKLINERKEKAGSRFSIRVSAVEISGKDENLKDLLAEVATGSLQDGQSPGVYLREDPICGTQLQNQSELRAPTAEKAAFFLDAAIAARSTSKTECDEEDRRNSHMLFTLHIYQYRMEKSGKGGMSGGRSRLHLIDLGSCEKVLSKGRDGGGSLCLSLSALGNVILALINGAKHVPYKDNKLTMLLRESLGNINCRTTMIAHISDSPANYAETLTTIQLASRIHRMRKKKSKYASSSSGGESSCEEGHVRRPPHLRPFHPRTVALDPDLPVLNISSDPDYSSSSEQSCDTVIYVGPNGAALSDRELTDNEGPPEFVPIIPSLNKKRNKDSSAVGRSSDKDHFKCNTFAELQERLECIDGSEEPIKFACGEISAASSCSPVPGGTENAQSKLIKEKVSPPGGFKKQIPQETSSPKKGHNSPFQAVAPRGGNGNCHEKTMSYLKIDLSKPESCANKKIIDSVLEGERDTITTDVLQCSRCSPSMNLEPNNDTAECVTKEKSSYMKRPLPSPSPPPLQQKEHVPGSKAENLQLDNSSAVRTPPVGMSKQMGNKPEQNPIGSTVLVGSKSQNQSGAIEVHSFRSAFRGKCFDRDILTTTVTLQQPVELNGEDELVFTVVEELSISGIMDNGRPSSIISFNSDCSLQALASGSRPVSIISSINDEFDAYTSQEASTGVNIDIVVPFVNDPFSGSRRSSISSWLSEVSICTVESDGAHSSDSFIAQSSYNCNKSEEPFTLDSSHLSPSMKRAVNDSGFCFSELESESLRCSKLSSGNSKGPQTSETTKVSQIKSAFSFTDQPVKIKFSNSCDTSMIETIHSSLPRKTKTTSSPIHNNTVLSYKELQNPHGIFEDPWLLRTDYQLETKPADTLMSPKSHAFGTEKQPGKAAQCFDAASRPAKSQTMLACSQRVVDGCEMACKSSTGAVKKSEAAIKMPQLKRGATTLGVMPVSHANSTLSEAVIQGNSESPLATGSLKSSLGKKSAPQKSTMLPRPGGQTPPTPPVRKSSLEQKPVGLGNSGGKASGLDFVRSATPKAEDEADLRLKAGCYFSESGSSKMNLRGDHSLPKMTSSLKVKASKSESVHRYGSHMSLERCDSLTSVGSKASATRENGSTSNSRAGRSVPRLGVPSVASSVGLPPSFTASAPSKNSQAKPPANQKVQANGNKNRSLSSSGSKSLSSSVKSLAQPAGKGSGMAAGAKAAPRSVQPVSSKPGRGTIMGTKQAIRAANSRVSELVSGGSAKMDHFRGSTDSDSGNDSGINLSDEKSQIPVLPSPYSKITAPRRPQRYSSGHGSDNSSVLSGELPPAMGRTALFYHSGGSSGYESMIRDSEATGSASSAHDSMSESGMSSPGRIRSLKSPKKRSTGLQRRRLIPAPLPDAASLGRKPSITGQWVDLPPLPGTLKEPFEIKVYEIDDVERLQRHRQEETEPFQDVEKGLMYFHTKLKILERRRQRIREVKEKHEILKEELEETKCRLMMDPNKWKEDFEVDPDLDKESQEYLEALEQVTEELEQCVNLCKSHIMVVTCFDIGITDVQDGAREVEV</sequence>
<keyword evidence="6 9" id="KW-0067">ATP-binding</keyword>
<evidence type="ECO:0000256" key="5">
    <source>
        <dbReference type="ARBA" id="ARBA00022741"/>
    </source>
</evidence>
<reference evidence="13 14" key="1">
    <citation type="submission" date="2019-09" db="EMBL/GenBank/DDBJ databases">
        <title>Bird 10,000 Genomes (B10K) Project - Family phase.</title>
        <authorList>
            <person name="Zhang G."/>
        </authorList>
    </citation>
    <scope>NUCLEOTIDE SEQUENCE [LARGE SCALE GENOMIC DNA]</scope>
    <source>
        <strain evidence="13">B10K-DU-012-37</strain>
    </source>
</reference>
<feature type="non-terminal residue" evidence="13">
    <location>
        <position position="2028"/>
    </location>
</feature>
<keyword evidence="3" id="KW-0597">Phosphoprotein</keyword>
<evidence type="ECO:0000256" key="7">
    <source>
        <dbReference type="ARBA" id="ARBA00023175"/>
    </source>
</evidence>
<comment type="similarity">
    <text evidence="9">Belongs to the TRAFAC class myosin-kinesin ATPase superfamily. Kinesin family.</text>
</comment>
<proteinExistence type="inferred from homology"/>
<dbReference type="OrthoDB" id="8862460at2759"/>
<dbReference type="InterPro" id="IPR027640">
    <property type="entry name" value="Kinesin-like_fam"/>
</dbReference>
<evidence type="ECO:0000256" key="2">
    <source>
        <dbReference type="ARBA" id="ARBA00022490"/>
    </source>
</evidence>
<evidence type="ECO:0000256" key="8">
    <source>
        <dbReference type="ARBA" id="ARBA00023212"/>
    </source>
</evidence>
<dbReference type="InterPro" id="IPR036961">
    <property type="entry name" value="Kinesin_motor_dom_sf"/>
</dbReference>
<dbReference type="SMART" id="SM00129">
    <property type="entry name" value="KISc"/>
    <property type="match status" value="1"/>
</dbReference>
<keyword evidence="10" id="KW-0175">Coiled coil</keyword>
<evidence type="ECO:0000313" key="13">
    <source>
        <dbReference type="EMBL" id="NWV00841.1"/>
    </source>
</evidence>
<dbReference type="SUPFAM" id="SSF52540">
    <property type="entry name" value="P-loop containing nucleoside triphosphate hydrolases"/>
    <property type="match status" value="1"/>
</dbReference>
<feature type="domain" description="Kinesin motor" evidence="12">
    <location>
        <begin position="363"/>
        <end position="715"/>
    </location>
</feature>
<feature type="region of interest" description="Disordered" evidence="11">
    <location>
        <begin position="884"/>
        <end position="921"/>
    </location>
</feature>
<protein>
    <submittedName>
        <fullName evidence="13">KI26A protein</fullName>
    </submittedName>
</protein>
<feature type="region of interest" description="Disordered" evidence="11">
    <location>
        <begin position="1807"/>
        <end position="1871"/>
    </location>
</feature>
<keyword evidence="8" id="KW-0206">Cytoskeleton</keyword>
<feature type="region of interest" description="Disordered" evidence="11">
    <location>
        <begin position="1452"/>
        <end position="1511"/>
    </location>
</feature>
<feature type="compositionally biased region" description="Polar residues" evidence="11">
    <location>
        <begin position="1625"/>
        <end position="1652"/>
    </location>
</feature>
<evidence type="ECO:0000256" key="1">
    <source>
        <dbReference type="ARBA" id="ARBA00004245"/>
    </source>
</evidence>
<feature type="compositionally biased region" description="Basic residues" evidence="11">
    <location>
        <begin position="1839"/>
        <end position="1856"/>
    </location>
</feature>
<name>A0A7K6BEQ1_UPUEP</name>
<accession>A0A7K6BEQ1</accession>
<dbReference type="PRINTS" id="PR00380">
    <property type="entry name" value="KINESINHEAVY"/>
</dbReference>
<dbReference type="GO" id="GO:0008017">
    <property type="term" value="F:microtubule binding"/>
    <property type="evidence" value="ECO:0007669"/>
    <property type="project" value="InterPro"/>
</dbReference>
<feature type="compositionally biased region" description="Low complexity" evidence="11">
    <location>
        <begin position="1457"/>
        <end position="1467"/>
    </location>
</feature>
<feature type="coiled-coil region" evidence="10">
    <location>
        <begin position="1929"/>
        <end position="2001"/>
    </location>
</feature>
<dbReference type="Gene3D" id="3.40.850.10">
    <property type="entry name" value="Kinesin motor domain"/>
    <property type="match status" value="1"/>
</dbReference>
<feature type="non-terminal residue" evidence="13">
    <location>
        <position position="1"/>
    </location>
</feature>
<evidence type="ECO:0000313" key="14">
    <source>
        <dbReference type="Proteomes" id="UP000544127"/>
    </source>
</evidence>
<feature type="region of interest" description="Disordered" evidence="11">
    <location>
        <begin position="252"/>
        <end position="277"/>
    </location>
</feature>
<organism evidence="13 14">
    <name type="scientific">Upupa epops</name>
    <name type="common">Eurasian hoopoe</name>
    <dbReference type="NCBI Taxonomy" id="57439"/>
    <lineage>
        <taxon>Eukaryota</taxon>
        <taxon>Metazoa</taxon>
        <taxon>Chordata</taxon>
        <taxon>Craniata</taxon>
        <taxon>Vertebrata</taxon>
        <taxon>Euteleostomi</taxon>
        <taxon>Archelosauria</taxon>
        <taxon>Archosauria</taxon>
        <taxon>Dinosauria</taxon>
        <taxon>Saurischia</taxon>
        <taxon>Theropoda</taxon>
        <taxon>Coelurosauria</taxon>
        <taxon>Aves</taxon>
        <taxon>Neognathae</taxon>
        <taxon>Neoaves</taxon>
        <taxon>Telluraves</taxon>
        <taxon>Coraciimorphae</taxon>
        <taxon>Bucerotiformes</taxon>
        <taxon>Upupidae</taxon>
        <taxon>Upupa</taxon>
    </lineage>
</organism>
<evidence type="ECO:0000256" key="6">
    <source>
        <dbReference type="ARBA" id="ARBA00022840"/>
    </source>
</evidence>
<keyword evidence="2" id="KW-0963">Cytoplasm</keyword>
<dbReference type="InterPro" id="IPR027417">
    <property type="entry name" value="P-loop_NTPase"/>
</dbReference>
<keyword evidence="4" id="KW-0493">Microtubule</keyword>